<dbReference type="KEGG" id="nnu:104598317"/>
<evidence type="ECO:0000313" key="1">
    <source>
        <dbReference type="Proteomes" id="UP000189703"/>
    </source>
</evidence>
<dbReference type="InParanoid" id="A0A1U7ZXU5"/>
<organism evidence="1 2">
    <name type="scientific">Nelumbo nucifera</name>
    <name type="common">Sacred lotus</name>
    <dbReference type="NCBI Taxonomy" id="4432"/>
    <lineage>
        <taxon>Eukaryota</taxon>
        <taxon>Viridiplantae</taxon>
        <taxon>Streptophyta</taxon>
        <taxon>Embryophyta</taxon>
        <taxon>Tracheophyta</taxon>
        <taxon>Spermatophyta</taxon>
        <taxon>Magnoliopsida</taxon>
        <taxon>Proteales</taxon>
        <taxon>Nelumbonaceae</taxon>
        <taxon>Nelumbo</taxon>
    </lineage>
</organism>
<reference evidence="2" key="1">
    <citation type="submission" date="2025-08" db="UniProtKB">
        <authorList>
            <consortium name="RefSeq"/>
        </authorList>
    </citation>
    <scope>IDENTIFICATION</scope>
</reference>
<dbReference type="Proteomes" id="UP000189703">
    <property type="component" value="Unplaced"/>
</dbReference>
<gene>
    <name evidence="2" type="primary">LOC104598317</name>
</gene>
<keyword evidence="1" id="KW-1185">Reference proteome</keyword>
<evidence type="ECO:0000313" key="2">
    <source>
        <dbReference type="RefSeq" id="XP_010258635.1"/>
    </source>
</evidence>
<proteinExistence type="predicted"/>
<dbReference type="RefSeq" id="XP_010258635.1">
    <property type="nucleotide sequence ID" value="XM_010260333.2"/>
</dbReference>
<accession>A0A1U7ZXU5</accession>
<dbReference type="GeneID" id="104598317"/>
<sequence>MVNGHLAQTLLAIPPFKMMFPFTFPSFLHLSTQIEFTEPMFCSPLQLVKTKDIIGGPSSTGDRRQNQYSTGDEWLHLRLILGRPTINLGLDPQFMILKPNMGFDTSAEMSSQSTS</sequence>
<name>A0A1U7ZXU5_NELNU</name>
<protein>
    <submittedName>
        <fullName evidence="2">Uncharacterized protein LOC104598317</fullName>
    </submittedName>
</protein>
<dbReference type="AlphaFoldDB" id="A0A1U7ZXU5"/>